<dbReference type="RefSeq" id="WP_418161044.1">
    <property type="nucleotide sequence ID" value="NZ_JBBLZC010000023.1"/>
</dbReference>
<sequence>MATAIRHKPGPLVWTGLALGPIAWAASQQLGYLLAGLACSASGRNAIVAVNVAAALVALLGAGICWRGRRHGGASGGEARAERGFSSLLGLGLGLLFTTVIVAQGLAMLFLQACER</sequence>
<accession>A0ABU8XVV2</accession>
<keyword evidence="3" id="KW-1185">Reference proteome</keyword>
<reference evidence="2 3" key="1">
    <citation type="submission" date="2024-01" db="EMBL/GenBank/DDBJ databases">
        <title>Multi-omics insights into the function and evolution of sodium benzoate biodegradation pathways in Benzoatithermus flavus gen. nov., sp. nov. from hot spring.</title>
        <authorList>
            <person name="Hu C.-J."/>
            <person name="Li W.-J."/>
        </authorList>
    </citation>
    <scope>NUCLEOTIDE SEQUENCE [LARGE SCALE GENOMIC DNA]</scope>
    <source>
        <strain evidence="2 3">SYSU G07066</strain>
    </source>
</reference>
<organism evidence="2 3">
    <name type="scientific">Benzoatithermus flavus</name>
    <dbReference type="NCBI Taxonomy" id="3108223"/>
    <lineage>
        <taxon>Bacteria</taxon>
        <taxon>Pseudomonadati</taxon>
        <taxon>Pseudomonadota</taxon>
        <taxon>Alphaproteobacteria</taxon>
        <taxon>Geminicoccales</taxon>
        <taxon>Geminicoccaceae</taxon>
        <taxon>Benzoatithermus</taxon>
    </lineage>
</organism>
<keyword evidence="1" id="KW-0812">Transmembrane</keyword>
<evidence type="ECO:0000313" key="2">
    <source>
        <dbReference type="EMBL" id="MEK0085196.1"/>
    </source>
</evidence>
<keyword evidence="1" id="KW-1133">Transmembrane helix</keyword>
<evidence type="ECO:0000256" key="1">
    <source>
        <dbReference type="SAM" id="Phobius"/>
    </source>
</evidence>
<keyword evidence="1" id="KW-0472">Membrane</keyword>
<gene>
    <name evidence="2" type="ORF">U1T56_18740</name>
</gene>
<dbReference type="EMBL" id="JBBLZC010000023">
    <property type="protein sequence ID" value="MEK0085196.1"/>
    <property type="molecule type" value="Genomic_DNA"/>
</dbReference>
<evidence type="ECO:0008006" key="4">
    <source>
        <dbReference type="Google" id="ProtNLM"/>
    </source>
</evidence>
<feature type="transmembrane region" description="Helical" evidence="1">
    <location>
        <begin position="46"/>
        <end position="66"/>
    </location>
</feature>
<name>A0ABU8XVV2_9PROT</name>
<proteinExistence type="predicted"/>
<feature type="transmembrane region" description="Helical" evidence="1">
    <location>
        <begin position="87"/>
        <end position="111"/>
    </location>
</feature>
<comment type="caution">
    <text evidence="2">The sequence shown here is derived from an EMBL/GenBank/DDBJ whole genome shotgun (WGS) entry which is preliminary data.</text>
</comment>
<protein>
    <recommendedName>
        <fullName evidence="4">DUF4190 domain-containing protein</fullName>
    </recommendedName>
</protein>
<dbReference type="Proteomes" id="UP001375743">
    <property type="component" value="Unassembled WGS sequence"/>
</dbReference>
<feature type="transmembrane region" description="Helical" evidence="1">
    <location>
        <begin position="12"/>
        <end position="34"/>
    </location>
</feature>
<evidence type="ECO:0000313" key="3">
    <source>
        <dbReference type="Proteomes" id="UP001375743"/>
    </source>
</evidence>